<evidence type="ECO:0000313" key="3">
    <source>
        <dbReference type="Proteomes" id="UP000552560"/>
    </source>
</evidence>
<dbReference type="EMBL" id="JAAQWE010000018">
    <property type="protein sequence ID" value="NMX98674.1"/>
    <property type="molecule type" value="Genomic_DNA"/>
</dbReference>
<dbReference type="AlphaFoldDB" id="A0A3S0UDZ7"/>
<sequence>MKRFYSKTTEVTYLEGLHPEMPADSVEISDEVFMRVIANPDPSKVRSHDNKGFPVLIDRPAPTMEELAEPERRWRDAELSMTDRLVARHRDEVDDNSATTLAEDQYKGLQAYRSALRDWPEAKAFPDSAKRPGAPDWFSSLL</sequence>
<dbReference type="InterPro" id="IPR031893">
    <property type="entry name" value="Phage_tail_APC"/>
</dbReference>
<accession>A0A3S0UDZ7</accession>
<dbReference type="RefSeq" id="WP_126589766.1">
    <property type="nucleotide sequence ID" value="NZ_JAAQWE010000018.1"/>
</dbReference>
<organism evidence="2 3">
    <name type="scientific">Pseudomonas veronii</name>
    <dbReference type="NCBI Taxonomy" id="76761"/>
    <lineage>
        <taxon>Bacteria</taxon>
        <taxon>Pseudomonadati</taxon>
        <taxon>Pseudomonadota</taxon>
        <taxon>Gammaproteobacteria</taxon>
        <taxon>Pseudomonadales</taxon>
        <taxon>Pseudomonadaceae</taxon>
        <taxon>Pseudomonas</taxon>
    </lineage>
</organism>
<feature type="domain" description="Phage tail assembly chaperone-like" evidence="1">
    <location>
        <begin position="69"/>
        <end position="136"/>
    </location>
</feature>
<dbReference type="Proteomes" id="UP000552560">
    <property type="component" value="Unassembled WGS sequence"/>
</dbReference>
<protein>
    <submittedName>
        <fullName evidence="2">Phage tail protein</fullName>
    </submittedName>
</protein>
<dbReference type="Pfam" id="PF16778">
    <property type="entry name" value="Phage_tail_APC"/>
    <property type="match status" value="1"/>
</dbReference>
<evidence type="ECO:0000259" key="1">
    <source>
        <dbReference type="Pfam" id="PF16778"/>
    </source>
</evidence>
<proteinExistence type="predicted"/>
<comment type="caution">
    <text evidence="2">The sequence shown here is derived from an EMBL/GenBank/DDBJ whole genome shotgun (WGS) entry which is preliminary data.</text>
</comment>
<name>A0A3S0UDZ7_PSEVE</name>
<gene>
    <name evidence="2" type="ORF">HBO43_18930</name>
</gene>
<evidence type="ECO:0000313" key="2">
    <source>
        <dbReference type="EMBL" id="NMX98674.1"/>
    </source>
</evidence>
<reference evidence="2 3" key="1">
    <citation type="journal article" date="2020" name="Front. Microbiol.">
        <title>Genetic Organization of the aprX-lipA2 Operon Affects the Proteolytic Potential of Pseudomonas Species in Milk.</title>
        <authorList>
            <person name="Maier C."/>
            <person name="Huptas C."/>
            <person name="von Neubeck M."/>
            <person name="Scherer S."/>
            <person name="Wenning M."/>
            <person name="Lucking G."/>
        </authorList>
    </citation>
    <scope>NUCLEOTIDE SEQUENCE [LARGE SCALE GENOMIC DNA]</scope>
    <source>
        <strain evidence="2 3">WS 4671</strain>
    </source>
</reference>